<dbReference type="InterPro" id="IPR036291">
    <property type="entry name" value="NAD(P)-bd_dom_sf"/>
</dbReference>
<keyword evidence="9 12" id="KW-0486">Methionine biosynthesis</keyword>
<protein>
    <recommendedName>
        <fullName evidence="12">Bifunctional protein FolD</fullName>
    </recommendedName>
    <domain>
        <recommendedName>
            <fullName evidence="12">Methylenetetrahydrofolate dehydrogenase</fullName>
            <ecNumber evidence="12">1.5.1.5</ecNumber>
        </recommendedName>
    </domain>
    <domain>
        <recommendedName>
            <fullName evidence="12">Methenyltetrahydrofolate cyclohydrolase</fullName>
            <ecNumber evidence="12">3.5.4.9</ecNumber>
        </recommendedName>
    </domain>
</protein>
<accession>A0A2N1J3B1</accession>
<dbReference type="RefSeq" id="WP_101184445.1">
    <property type="nucleotide sequence ID" value="NZ_CP031218.1"/>
</dbReference>
<name>A0A2N1J3B1_9BACT</name>
<dbReference type="GO" id="GO:0006164">
    <property type="term" value="P:purine nucleotide biosynthetic process"/>
    <property type="evidence" value="ECO:0007669"/>
    <property type="project" value="UniProtKB-KW"/>
</dbReference>
<organism evidence="15 16">
    <name type="scientific">Malaciobacter halophilus</name>
    <dbReference type="NCBI Taxonomy" id="197482"/>
    <lineage>
        <taxon>Bacteria</taxon>
        <taxon>Pseudomonadati</taxon>
        <taxon>Campylobacterota</taxon>
        <taxon>Epsilonproteobacteria</taxon>
        <taxon>Campylobacterales</taxon>
        <taxon>Arcobacteraceae</taxon>
        <taxon>Malaciobacter</taxon>
    </lineage>
</organism>
<feature type="binding site" evidence="12">
    <location>
        <position position="230"/>
    </location>
    <ligand>
        <name>NADP(+)</name>
        <dbReference type="ChEBI" id="CHEBI:58349"/>
    </ligand>
</feature>
<comment type="catalytic activity">
    <reaction evidence="11 12">
        <text>(6R)-5,10-methenyltetrahydrofolate + H2O = (6R)-10-formyltetrahydrofolate + H(+)</text>
        <dbReference type="Rhea" id="RHEA:23700"/>
        <dbReference type="ChEBI" id="CHEBI:15377"/>
        <dbReference type="ChEBI" id="CHEBI:15378"/>
        <dbReference type="ChEBI" id="CHEBI:57455"/>
        <dbReference type="ChEBI" id="CHEBI:195366"/>
        <dbReference type="EC" id="3.5.4.9"/>
    </reaction>
</comment>
<feature type="binding site" evidence="12">
    <location>
        <position position="189"/>
    </location>
    <ligand>
        <name>NADP(+)</name>
        <dbReference type="ChEBI" id="CHEBI:58349"/>
    </ligand>
</feature>
<dbReference type="InterPro" id="IPR000672">
    <property type="entry name" value="THF_DH/CycHdrlase"/>
</dbReference>
<dbReference type="SUPFAM" id="SSF53223">
    <property type="entry name" value="Aminoacid dehydrogenase-like, N-terminal domain"/>
    <property type="match status" value="1"/>
</dbReference>
<evidence type="ECO:0000256" key="1">
    <source>
        <dbReference type="ARBA" id="ARBA00004777"/>
    </source>
</evidence>
<evidence type="ECO:0000259" key="13">
    <source>
        <dbReference type="Pfam" id="PF00763"/>
    </source>
</evidence>
<dbReference type="Gene3D" id="3.40.50.10860">
    <property type="entry name" value="Leucine Dehydrogenase, chain A, domain 1"/>
    <property type="match status" value="1"/>
</dbReference>
<dbReference type="Proteomes" id="UP000233248">
    <property type="component" value="Unassembled WGS sequence"/>
</dbReference>
<dbReference type="GO" id="GO:0004477">
    <property type="term" value="F:methenyltetrahydrofolate cyclohydrolase activity"/>
    <property type="evidence" value="ECO:0007669"/>
    <property type="project" value="UniProtKB-UniRule"/>
</dbReference>
<evidence type="ECO:0000259" key="14">
    <source>
        <dbReference type="Pfam" id="PF02882"/>
    </source>
</evidence>
<dbReference type="UniPathway" id="UPA00193"/>
<evidence type="ECO:0000256" key="7">
    <source>
        <dbReference type="ARBA" id="ARBA00023002"/>
    </source>
</evidence>
<dbReference type="GO" id="GO:0035999">
    <property type="term" value="P:tetrahydrofolate interconversion"/>
    <property type="evidence" value="ECO:0007669"/>
    <property type="project" value="UniProtKB-UniRule"/>
</dbReference>
<evidence type="ECO:0000256" key="12">
    <source>
        <dbReference type="HAMAP-Rule" id="MF_01576"/>
    </source>
</evidence>
<dbReference type="EMBL" id="NXIF01000023">
    <property type="protein sequence ID" value="PKI81045.1"/>
    <property type="molecule type" value="Genomic_DNA"/>
</dbReference>
<evidence type="ECO:0000256" key="6">
    <source>
        <dbReference type="ARBA" id="ARBA00022857"/>
    </source>
</evidence>
<feature type="domain" description="Tetrahydrofolate dehydrogenase/cyclohydrolase catalytic" evidence="13">
    <location>
        <begin position="4"/>
        <end position="119"/>
    </location>
</feature>
<dbReference type="NCBIfam" id="NF010783">
    <property type="entry name" value="PRK14186.1"/>
    <property type="match status" value="1"/>
</dbReference>
<dbReference type="GO" id="GO:0005829">
    <property type="term" value="C:cytosol"/>
    <property type="evidence" value="ECO:0007669"/>
    <property type="project" value="TreeGrafter"/>
</dbReference>
<keyword evidence="8 12" id="KW-0368">Histidine biosynthesis</keyword>
<keyword evidence="3 12" id="KW-0028">Amino-acid biosynthesis</keyword>
<dbReference type="Pfam" id="PF02882">
    <property type="entry name" value="THF_DHG_CYH_C"/>
    <property type="match status" value="1"/>
</dbReference>
<evidence type="ECO:0000256" key="2">
    <source>
        <dbReference type="ARBA" id="ARBA00022563"/>
    </source>
</evidence>
<dbReference type="InterPro" id="IPR020867">
    <property type="entry name" value="THF_DH/CycHdrlase_CS"/>
</dbReference>
<dbReference type="NCBIfam" id="NF010787">
    <property type="entry name" value="PRK14191.1"/>
    <property type="match status" value="1"/>
</dbReference>
<keyword evidence="6 12" id="KW-0521">NADP</keyword>
<dbReference type="PANTHER" id="PTHR48099">
    <property type="entry name" value="C-1-TETRAHYDROFOLATE SYNTHASE, CYTOPLASMIC-RELATED"/>
    <property type="match status" value="1"/>
</dbReference>
<dbReference type="PANTHER" id="PTHR48099:SF5">
    <property type="entry name" value="C-1-TETRAHYDROFOLATE SYNTHASE, CYTOPLASMIC"/>
    <property type="match status" value="1"/>
</dbReference>
<comment type="catalytic activity">
    <reaction evidence="12">
        <text>(6R)-5,10-methylene-5,6,7,8-tetrahydrofolate + NADP(+) = (6R)-5,10-methenyltetrahydrofolate + NADPH</text>
        <dbReference type="Rhea" id="RHEA:22812"/>
        <dbReference type="ChEBI" id="CHEBI:15636"/>
        <dbReference type="ChEBI" id="CHEBI:57455"/>
        <dbReference type="ChEBI" id="CHEBI:57783"/>
        <dbReference type="ChEBI" id="CHEBI:58349"/>
        <dbReference type="EC" id="1.5.1.5"/>
    </reaction>
</comment>
<keyword evidence="10 12" id="KW-0511">Multifunctional enzyme</keyword>
<keyword evidence="4 12" id="KW-0658">Purine biosynthesis</keyword>
<dbReference type="GO" id="GO:0009086">
    <property type="term" value="P:methionine biosynthetic process"/>
    <property type="evidence" value="ECO:0007669"/>
    <property type="project" value="UniProtKB-KW"/>
</dbReference>
<evidence type="ECO:0000256" key="5">
    <source>
        <dbReference type="ARBA" id="ARBA00022801"/>
    </source>
</evidence>
<comment type="pathway">
    <text evidence="1 12">One-carbon metabolism; tetrahydrofolate interconversion.</text>
</comment>
<feature type="binding site" evidence="12">
    <location>
        <begin position="164"/>
        <end position="166"/>
    </location>
    <ligand>
        <name>NADP(+)</name>
        <dbReference type="ChEBI" id="CHEBI:58349"/>
    </ligand>
</feature>
<feature type="domain" description="Tetrahydrofolate dehydrogenase/cyclohydrolase NAD(P)-binding" evidence="14">
    <location>
        <begin position="138"/>
        <end position="279"/>
    </location>
</feature>
<dbReference type="InterPro" id="IPR020630">
    <property type="entry name" value="THF_DH/CycHdrlase_cat_dom"/>
</dbReference>
<dbReference type="FunFam" id="3.40.50.720:FF:000094">
    <property type="entry name" value="Bifunctional protein FolD"/>
    <property type="match status" value="1"/>
</dbReference>
<evidence type="ECO:0000256" key="11">
    <source>
        <dbReference type="ARBA" id="ARBA00036357"/>
    </source>
</evidence>
<comment type="similarity">
    <text evidence="12">Belongs to the tetrahydrofolate dehydrogenase/cyclohydrolase family.</text>
</comment>
<reference evidence="15 16" key="1">
    <citation type="submission" date="2017-09" db="EMBL/GenBank/DDBJ databases">
        <title>Genomics of the genus Arcobacter.</title>
        <authorList>
            <person name="Perez-Cataluna A."/>
            <person name="Figueras M.J."/>
            <person name="Salas-Masso N."/>
        </authorList>
    </citation>
    <scope>NUCLEOTIDE SEQUENCE [LARGE SCALE GENOMIC DNA]</scope>
    <source>
        <strain evidence="15 16">DSM 18005</strain>
    </source>
</reference>
<dbReference type="SUPFAM" id="SSF51735">
    <property type="entry name" value="NAD(P)-binding Rossmann-fold domains"/>
    <property type="match status" value="1"/>
</dbReference>
<dbReference type="GO" id="GO:0004488">
    <property type="term" value="F:methylenetetrahydrofolate dehydrogenase (NADP+) activity"/>
    <property type="evidence" value="ECO:0007669"/>
    <property type="project" value="UniProtKB-UniRule"/>
</dbReference>
<dbReference type="InterPro" id="IPR046346">
    <property type="entry name" value="Aminoacid_DH-like_N_sf"/>
</dbReference>
<keyword evidence="16" id="KW-1185">Reference proteome</keyword>
<dbReference type="CDD" id="cd01080">
    <property type="entry name" value="NAD_bind_m-THF_DH_Cyclohyd"/>
    <property type="match status" value="1"/>
</dbReference>
<dbReference type="AlphaFoldDB" id="A0A2N1J3B1"/>
<evidence type="ECO:0000256" key="3">
    <source>
        <dbReference type="ARBA" id="ARBA00022605"/>
    </source>
</evidence>
<dbReference type="KEGG" id="ahs:AHALO_0774"/>
<dbReference type="EC" id="1.5.1.5" evidence="12"/>
<dbReference type="PROSITE" id="PS00766">
    <property type="entry name" value="THF_DHG_CYH_1"/>
    <property type="match status" value="1"/>
</dbReference>
<dbReference type="PROSITE" id="PS00767">
    <property type="entry name" value="THF_DHG_CYH_2"/>
    <property type="match status" value="1"/>
</dbReference>
<evidence type="ECO:0000256" key="10">
    <source>
        <dbReference type="ARBA" id="ARBA00023268"/>
    </source>
</evidence>
<dbReference type="InterPro" id="IPR020631">
    <property type="entry name" value="THF_DH/CycHdrlase_NAD-bd_dom"/>
</dbReference>
<dbReference type="EC" id="3.5.4.9" evidence="12"/>
<dbReference type="FunFam" id="3.40.50.10860:FF:000001">
    <property type="entry name" value="Bifunctional protein FolD"/>
    <property type="match status" value="1"/>
</dbReference>
<comment type="caution">
    <text evidence="15">The sequence shown here is derived from an EMBL/GenBank/DDBJ whole genome shotgun (WGS) entry which is preliminary data.</text>
</comment>
<gene>
    <name evidence="12" type="primary">folD</name>
    <name evidence="15" type="ORF">CP960_05670</name>
</gene>
<evidence type="ECO:0000256" key="9">
    <source>
        <dbReference type="ARBA" id="ARBA00023167"/>
    </source>
</evidence>
<keyword evidence="5 12" id="KW-0378">Hydrolase</keyword>
<keyword evidence="7 12" id="KW-0560">Oxidoreductase</keyword>
<sequence>MTILDGKALSNKIKEEVKSEVQDLQMKKGITPGLAVVLVGADPASAAYVNMKSKACKQAGIYSIVHEMPETISQDKILEILAMMNKNPNIDGILVQLPLPKHVDTTAILEAIAPEKDVDGFHAYNTGRMTLGLESFVPATPYGVMQLLKEYDINPEGKNVCVVGASNIVGKPMSTLLLNANATVTTCHIYTKNLKEHTKNADIICVGVGKVNLITEDMVKEGAIVVDIGINRLENGKLVGDVDFENVSKKCSYISPVPGGVGPMTIAMLLVNTIKAAKLREERERKLND</sequence>
<keyword evidence="2 12" id="KW-0554">One-carbon metabolism</keyword>
<evidence type="ECO:0000313" key="15">
    <source>
        <dbReference type="EMBL" id="PKI81045.1"/>
    </source>
</evidence>
<evidence type="ECO:0000256" key="8">
    <source>
        <dbReference type="ARBA" id="ARBA00023102"/>
    </source>
</evidence>
<dbReference type="OrthoDB" id="9803580at2"/>
<dbReference type="Gene3D" id="3.40.50.720">
    <property type="entry name" value="NAD(P)-binding Rossmann-like Domain"/>
    <property type="match status" value="1"/>
</dbReference>
<dbReference type="Pfam" id="PF00763">
    <property type="entry name" value="THF_DHG_CYH"/>
    <property type="match status" value="1"/>
</dbReference>
<comment type="function">
    <text evidence="12">Catalyzes the oxidation of 5,10-methylenetetrahydrofolate to 5,10-methenyltetrahydrofolate and then the hydrolysis of 5,10-methenyltetrahydrofolate to 10-formyltetrahydrofolate.</text>
</comment>
<dbReference type="PRINTS" id="PR00085">
    <property type="entry name" value="THFDHDRGNASE"/>
</dbReference>
<dbReference type="NCBIfam" id="NF008058">
    <property type="entry name" value="PRK10792.1"/>
    <property type="match status" value="1"/>
</dbReference>
<comment type="subunit">
    <text evidence="12">Homodimer.</text>
</comment>
<dbReference type="NCBIfam" id="NF010780">
    <property type="entry name" value="PRK14183.1"/>
    <property type="match status" value="1"/>
</dbReference>
<evidence type="ECO:0000256" key="4">
    <source>
        <dbReference type="ARBA" id="ARBA00022755"/>
    </source>
</evidence>
<evidence type="ECO:0000313" key="16">
    <source>
        <dbReference type="Proteomes" id="UP000233248"/>
    </source>
</evidence>
<proteinExistence type="inferred from homology"/>
<dbReference type="GO" id="GO:0000105">
    <property type="term" value="P:L-histidine biosynthetic process"/>
    <property type="evidence" value="ECO:0007669"/>
    <property type="project" value="UniProtKB-KW"/>
</dbReference>
<dbReference type="HAMAP" id="MF_01576">
    <property type="entry name" value="THF_DHG_CYH"/>
    <property type="match status" value="1"/>
</dbReference>